<dbReference type="GO" id="GO:0004315">
    <property type="term" value="F:3-oxoacyl-[acyl-carrier-protein] synthase activity"/>
    <property type="evidence" value="ECO:0007669"/>
    <property type="project" value="InterPro"/>
</dbReference>
<dbReference type="SUPFAM" id="SSF52151">
    <property type="entry name" value="FabD/lysophospholipase-like"/>
    <property type="match status" value="1"/>
</dbReference>
<dbReference type="InterPro" id="IPR016035">
    <property type="entry name" value="Acyl_Trfase/lysoPLipase"/>
</dbReference>
<dbReference type="InterPro" id="IPR014043">
    <property type="entry name" value="Acyl_transferase_dom"/>
</dbReference>
<dbReference type="InterPro" id="IPR001227">
    <property type="entry name" value="Ac_transferase_dom_sf"/>
</dbReference>
<gene>
    <name evidence="7" type="ORF">ITP53_48190</name>
</gene>
<evidence type="ECO:0000256" key="3">
    <source>
        <dbReference type="ARBA" id="ARBA00022679"/>
    </source>
</evidence>
<dbReference type="InterPro" id="IPR014030">
    <property type="entry name" value="Ketoacyl_synth_N"/>
</dbReference>
<name>A0A931F6N4_9ACTN</name>
<evidence type="ECO:0000313" key="7">
    <source>
        <dbReference type="EMBL" id="MBF8193326.1"/>
    </source>
</evidence>
<dbReference type="SUPFAM" id="SSF47336">
    <property type="entry name" value="ACP-like"/>
    <property type="match status" value="1"/>
</dbReference>
<dbReference type="InterPro" id="IPR036736">
    <property type="entry name" value="ACP-like_sf"/>
</dbReference>
<evidence type="ECO:0000313" key="8">
    <source>
        <dbReference type="Proteomes" id="UP000605361"/>
    </source>
</evidence>
<dbReference type="RefSeq" id="WP_195902197.1">
    <property type="nucleotide sequence ID" value="NZ_JADOGI010000273.1"/>
</dbReference>
<evidence type="ECO:0000259" key="6">
    <source>
        <dbReference type="PROSITE" id="PS52004"/>
    </source>
</evidence>
<evidence type="ECO:0000256" key="1">
    <source>
        <dbReference type="ARBA" id="ARBA00022450"/>
    </source>
</evidence>
<dbReference type="GO" id="GO:0004312">
    <property type="term" value="F:fatty acid synthase activity"/>
    <property type="evidence" value="ECO:0007669"/>
    <property type="project" value="TreeGrafter"/>
</dbReference>
<dbReference type="InterPro" id="IPR016036">
    <property type="entry name" value="Malonyl_transacylase_ACP-bd"/>
</dbReference>
<dbReference type="InterPro" id="IPR016039">
    <property type="entry name" value="Thiolase-like"/>
</dbReference>
<dbReference type="CDD" id="cd00833">
    <property type="entry name" value="PKS"/>
    <property type="match status" value="1"/>
</dbReference>
<dbReference type="PANTHER" id="PTHR43775">
    <property type="entry name" value="FATTY ACID SYNTHASE"/>
    <property type="match status" value="1"/>
</dbReference>
<dbReference type="SMART" id="SM00827">
    <property type="entry name" value="PKS_AT"/>
    <property type="match status" value="1"/>
</dbReference>
<dbReference type="Pfam" id="PF00109">
    <property type="entry name" value="ketoacyl-synt"/>
    <property type="match status" value="1"/>
</dbReference>
<dbReference type="Pfam" id="PF16197">
    <property type="entry name" value="KAsynt_C_assoc"/>
    <property type="match status" value="1"/>
</dbReference>
<dbReference type="Gene3D" id="1.10.1200.10">
    <property type="entry name" value="ACP-like"/>
    <property type="match status" value="1"/>
</dbReference>
<dbReference type="FunFam" id="3.40.47.10:FF:000019">
    <property type="entry name" value="Polyketide synthase type I"/>
    <property type="match status" value="1"/>
</dbReference>
<evidence type="ECO:0000256" key="2">
    <source>
        <dbReference type="ARBA" id="ARBA00022553"/>
    </source>
</evidence>
<dbReference type="SUPFAM" id="SSF53901">
    <property type="entry name" value="Thiolase-like"/>
    <property type="match status" value="1"/>
</dbReference>
<keyword evidence="1" id="KW-0596">Phosphopantetheine</keyword>
<dbReference type="GO" id="GO:0031177">
    <property type="term" value="F:phosphopantetheine binding"/>
    <property type="evidence" value="ECO:0007669"/>
    <property type="project" value="InterPro"/>
</dbReference>
<dbReference type="EMBL" id="JADOGI010000273">
    <property type="protein sequence ID" value="MBF8193326.1"/>
    <property type="molecule type" value="Genomic_DNA"/>
</dbReference>
<dbReference type="Proteomes" id="UP000605361">
    <property type="component" value="Unassembled WGS sequence"/>
</dbReference>
<dbReference type="SMART" id="SM00825">
    <property type="entry name" value="PKS_KS"/>
    <property type="match status" value="1"/>
</dbReference>
<dbReference type="SMART" id="SM00823">
    <property type="entry name" value="PKS_PP"/>
    <property type="match status" value="1"/>
</dbReference>
<comment type="caution">
    <text evidence="7">The sequence shown here is derived from an EMBL/GenBank/DDBJ whole genome shotgun (WGS) entry which is preliminary data.</text>
</comment>
<dbReference type="PROSITE" id="PS50075">
    <property type="entry name" value="CARRIER"/>
    <property type="match status" value="1"/>
</dbReference>
<evidence type="ECO:0000256" key="4">
    <source>
        <dbReference type="SAM" id="MobiDB-lite"/>
    </source>
</evidence>
<dbReference type="Gene3D" id="3.40.47.10">
    <property type="match status" value="1"/>
</dbReference>
<feature type="region of interest" description="Disordered" evidence="4">
    <location>
        <begin position="103"/>
        <end position="122"/>
    </location>
</feature>
<dbReference type="InterPro" id="IPR020806">
    <property type="entry name" value="PKS_PP-bd"/>
</dbReference>
<dbReference type="PANTHER" id="PTHR43775:SF37">
    <property type="entry name" value="SI:DKEY-61P9.11"/>
    <property type="match status" value="1"/>
</dbReference>
<dbReference type="GO" id="GO:0006633">
    <property type="term" value="P:fatty acid biosynthetic process"/>
    <property type="evidence" value="ECO:0007669"/>
    <property type="project" value="InterPro"/>
</dbReference>
<dbReference type="InterPro" id="IPR009081">
    <property type="entry name" value="PP-bd_ACP"/>
</dbReference>
<dbReference type="Pfam" id="PF02801">
    <property type="entry name" value="Ketoacyl-synt_C"/>
    <property type="match status" value="1"/>
</dbReference>
<dbReference type="InterPro" id="IPR014031">
    <property type="entry name" value="Ketoacyl_synth_C"/>
</dbReference>
<dbReference type="Gene3D" id="3.40.366.10">
    <property type="entry name" value="Malonyl-Coenzyme A Acyl Carrier Protein, domain 2"/>
    <property type="match status" value="1"/>
</dbReference>
<dbReference type="GO" id="GO:0005737">
    <property type="term" value="C:cytoplasm"/>
    <property type="evidence" value="ECO:0007669"/>
    <property type="project" value="TreeGrafter"/>
</dbReference>
<feature type="domain" description="Ketosynthase family 3 (KS3)" evidence="6">
    <location>
        <begin position="179"/>
        <end position="600"/>
    </location>
</feature>
<dbReference type="Gene3D" id="3.30.70.3290">
    <property type="match status" value="1"/>
</dbReference>
<dbReference type="InterPro" id="IPR020841">
    <property type="entry name" value="PKS_Beta-ketoAc_synthase_dom"/>
</dbReference>
<dbReference type="PROSITE" id="PS52004">
    <property type="entry name" value="KS3_2"/>
    <property type="match status" value="1"/>
</dbReference>
<dbReference type="AlphaFoldDB" id="A0A931F6N4"/>
<feature type="domain" description="Carrier" evidence="5">
    <location>
        <begin position="22"/>
        <end position="96"/>
    </location>
</feature>
<dbReference type="SUPFAM" id="SSF55048">
    <property type="entry name" value="Probable ACP-binding domain of malonyl-CoA ACP transacylase"/>
    <property type="match status" value="1"/>
</dbReference>
<keyword evidence="8" id="KW-1185">Reference proteome</keyword>
<sequence length="1091" mass="114511">MTNGESIAGPEPGAAVGRLSPVALQAWFTERIAAAAGIAADEVDPEASFRDQGLSSRMLVSLHGALEDKLGRTVPLAVVWEHGSPARLARFLCAAPTLNGFMDTKRPTRHDSAPQPPRPHPALAPIAAPDPDLDFDPIADQDAGPIIGPLSGLDAGRASGLDTGPIAGSNSGLFSGADAEAIAVVGIGLRLPGRVDSPDRFWRLLCDEVDAVREVPQERWRLDAEAVRRAGADPASCRWGALLESVEEFDAGFFGISPREAAAMDPQQRLLLEVAWEAIDRAAVPLDRLRTGRTGVFVGIANYDYGRMQDAEGAGIGVYANSGSALSIAANRLSYAFDLRGPSLSVDTACSSSLVAVHLAAQSLRTGESDAALVGGVSLALSPVVGLNYGLMGGISPSGRCRAFDADADGVVRGEGVAVVLLERLSDAVRHGDPIIAVIRGSAINQDGRTNGLTAPSGAAQADVVRRAWRAAGVTGADVALVETHGPGTPLGDPIEFAALAEVFGDDGIRCALGSVKTNMGHLEAASGLVGLVKAALCVQRGRIPANLHFRRPNPRIPFDGSPFFVPTAVTDWPAACSRRVAGVSSFGFGGTNAHVVVAHAEPPPDPADPEPVADGRPHVLVASSRNAGALAESARRLAEAVEREASLGDLCFTAARRRTHLEHRVGVVGRDRDELAAGLRAFADGARPSGVRAGLARGVAPMVAWCFAGYAGDPGAAGRALFAVPGPFRDTIEQVAPLIADEAGFDIRAILRDRPDAPQHGAGVSGGRLTAIQDGADVPGGRLDASEDRADVLLPTAFAVQIALAAWWRAGGVTPDAVVGHSAGEVAAAYVVGALDLPDAVRVICRRARLLQTLTGSGAMMSVELPYERALRESADWGLAVAVDAAPGQVVVSGTADALTALTERYEAEGIRCRRLTTRVPGHSEFVEPVLAELGEQLTDIAPRTPTIPFVSTVDAGAWNPVVDAAYWVRNLRQTVRFRPAIEDLAERGFGVFLEISAHPVLTYSIDRTLPSGGVARPAVLSSVRRDDPPWESLFATLTELHCRGIPVDWSARYPQGEIVPLPPYPWQHRPYWFTPQKPHPTTAPTLPPT</sequence>
<accession>A0A931F6N4</accession>
<evidence type="ECO:0000259" key="5">
    <source>
        <dbReference type="PROSITE" id="PS50075"/>
    </source>
</evidence>
<organism evidence="7 8">
    <name type="scientific">Nonomuraea cypriaca</name>
    <dbReference type="NCBI Taxonomy" id="1187855"/>
    <lineage>
        <taxon>Bacteria</taxon>
        <taxon>Bacillati</taxon>
        <taxon>Actinomycetota</taxon>
        <taxon>Actinomycetes</taxon>
        <taxon>Streptosporangiales</taxon>
        <taxon>Streptosporangiaceae</taxon>
        <taxon>Nonomuraea</taxon>
    </lineage>
</organism>
<dbReference type="GO" id="GO:0071770">
    <property type="term" value="P:DIM/DIP cell wall layer assembly"/>
    <property type="evidence" value="ECO:0007669"/>
    <property type="project" value="TreeGrafter"/>
</dbReference>
<dbReference type="InterPro" id="IPR050091">
    <property type="entry name" value="PKS_NRPS_Biosynth_Enz"/>
</dbReference>
<reference evidence="7" key="1">
    <citation type="submission" date="2020-11" db="EMBL/GenBank/DDBJ databases">
        <title>Whole-genome analyses of Nonomuraea sp. K274.</title>
        <authorList>
            <person name="Veyisoglu A."/>
        </authorList>
    </citation>
    <scope>NUCLEOTIDE SEQUENCE</scope>
    <source>
        <strain evidence="7">K274</strain>
    </source>
</reference>
<proteinExistence type="predicted"/>
<keyword evidence="2" id="KW-0597">Phosphoprotein</keyword>
<feature type="compositionally biased region" description="Basic and acidic residues" evidence="4">
    <location>
        <begin position="103"/>
        <end position="112"/>
    </location>
</feature>
<keyword evidence="3" id="KW-0808">Transferase</keyword>
<keyword evidence="7" id="KW-0012">Acyltransferase</keyword>
<protein>
    <submittedName>
        <fullName evidence="7">Acyltransferase domain-containing protein</fullName>
    </submittedName>
</protein>
<dbReference type="InterPro" id="IPR032821">
    <property type="entry name" value="PKS_assoc"/>
</dbReference>
<dbReference type="Pfam" id="PF00550">
    <property type="entry name" value="PP-binding"/>
    <property type="match status" value="1"/>
</dbReference>
<feature type="non-terminal residue" evidence="7">
    <location>
        <position position="1091"/>
    </location>
</feature>
<dbReference type="GO" id="GO:0005886">
    <property type="term" value="C:plasma membrane"/>
    <property type="evidence" value="ECO:0007669"/>
    <property type="project" value="TreeGrafter"/>
</dbReference>
<dbReference type="InterPro" id="IPR018201">
    <property type="entry name" value="Ketoacyl_synth_AS"/>
</dbReference>
<dbReference type="Pfam" id="PF00698">
    <property type="entry name" value="Acyl_transf_1"/>
    <property type="match status" value="1"/>
</dbReference>
<dbReference type="PROSITE" id="PS00606">
    <property type="entry name" value="KS3_1"/>
    <property type="match status" value="1"/>
</dbReference>